<evidence type="ECO:0000313" key="1">
    <source>
        <dbReference type="EMBL" id="MAA12863.1"/>
    </source>
</evidence>
<reference evidence="1" key="1">
    <citation type="journal article" date="2017" name="Parasit. Vectors">
        <title>Sialotranscriptomics of Rhipicephalus zambeziensis reveals intricate expression profiles of secretory proteins and suggests tight temporal transcriptional regulation during blood-feeding.</title>
        <authorList>
            <person name="de Castro M.H."/>
            <person name="de Klerk D."/>
            <person name="Pienaar R."/>
            <person name="Rees D.J.G."/>
            <person name="Mans B.J."/>
        </authorList>
    </citation>
    <scope>NUCLEOTIDE SEQUENCE</scope>
    <source>
        <tissue evidence="1">Salivary glands</tissue>
    </source>
</reference>
<organism evidence="1">
    <name type="scientific">Rhipicephalus zambeziensis</name>
    <dbReference type="NCBI Taxonomy" id="60191"/>
    <lineage>
        <taxon>Eukaryota</taxon>
        <taxon>Metazoa</taxon>
        <taxon>Ecdysozoa</taxon>
        <taxon>Arthropoda</taxon>
        <taxon>Chelicerata</taxon>
        <taxon>Arachnida</taxon>
        <taxon>Acari</taxon>
        <taxon>Parasitiformes</taxon>
        <taxon>Ixodida</taxon>
        <taxon>Ixodoidea</taxon>
        <taxon>Ixodidae</taxon>
        <taxon>Rhipicephalinae</taxon>
        <taxon>Rhipicephalus</taxon>
        <taxon>Rhipicephalus</taxon>
    </lineage>
</organism>
<dbReference type="AlphaFoldDB" id="A0A224YF95"/>
<name>A0A224YF95_9ACAR</name>
<accession>A0A224YF95</accession>
<protein>
    <submittedName>
        <fullName evidence="1">Uncharacterized protein</fullName>
    </submittedName>
</protein>
<dbReference type="EMBL" id="GFPF01001717">
    <property type="protein sequence ID" value="MAA12863.1"/>
    <property type="molecule type" value="Transcribed_RNA"/>
</dbReference>
<sequence>MLYCCNATSLESRIQNGKLAWTVMSNDIISNHQWSNRRCIKLAMVLRDEQLVFFKAAIAQSIKQLCPQGRQVALLKCQLQSEAHHLLNNCLSFLISISLQTLLQQLSMTACKQGMDK</sequence>
<proteinExistence type="predicted"/>